<proteinExistence type="predicted"/>
<gene>
    <name evidence="1" type="ORF">VIT_00s0246g00110</name>
</gene>
<dbReference type="PaxDb" id="29760-VIT_00s0246g00110.t01"/>
<dbReference type="Proteomes" id="UP000009183">
    <property type="component" value="Unassembled WGS sequence, unordered"/>
</dbReference>
<organism evidence="1 2">
    <name type="scientific">Vitis vinifera</name>
    <name type="common">Grape</name>
    <dbReference type="NCBI Taxonomy" id="29760"/>
    <lineage>
        <taxon>Eukaryota</taxon>
        <taxon>Viridiplantae</taxon>
        <taxon>Streptophyta</taxon>
        <taxon>Embryophyta</taxon>
        <taxon>Tracheophyta</taxon>
        <taxon>Spermatophyta</taxon>
        <taxon>Magnoliopsida</taxon>
        <taxon>eudicotyledons</taxon>
        <taxon>Gunneridae</taxon>
        <taxon>Pentapetalae</taxon>
        <taxon>rosids</taxon>
        <taxon>Vitales</taxon>
        <taxon>Vitaceae</taxon>
        <taxon>Viteae</taxon>
        <taxon>Vitis</taxon>
    </lineage>
</organism>
<protein>
    <submittedName>
        <fullName evidence="1">Uncharacterized protein</fullName>
    </submittedName>
</protein>
<sequence length="43" mass="5196">MSYDFEISAETDTETLRRWVENSWEDPTLLKPLIREYRKDSSS</sequence>
<evidence type="ECO:0000313" key="2">
    <source>
        <dbReference type="Proteomes" id="UP000009183"/>
    </source>
</evidence>
<dbReference type="InParanoid" id="F6HMK0"/>
<keyword evidence="2" id="KW-1185">Reference proteome</keyword>
<reference evidence="2" key="1">
    <citation type="journal article" date="2007" name="Nature">
        <title>The grapevine genome sequence suggests ancestral hexaploidization in major angiosperm phyla.</title>
        <authorList>
            <consortium name="The French-Italian Public Consortium for Grapevine Genome Characterization."/>
            <person name="Jaillon O."/>
            <person name="Aury J.-M."/>
            <person name="Noel B."/>
            <person name="Policriti A."/>
            <person name="Clepet C."/>
            <person name="Casagrande A."/>
            <person name="Choisne N."/>
            <person name="Aubourg S."/>
            <person name="Vitulo N."/>
            <person name="Jubin C."/>
            <person name="Vezzi A."/>
            <person name="Legeai F."/>
            <person name="Hugueney P."/>
            <person name="Dasilva C."/>
            <person name="Horner D."/>
            <person name="Mica E."/>
            <person name="Jublot D."/>
            <person name="Poulain J."/>
            <person name="Bruyere C."/>
            <person name="Billault A."/>
            <person name="Segurens B."/>
            <person name="Gouyvenoux M."/>
            <person name="Ugarte E."/>
            <person name="Cattonaro F."/>
            <person name="Anthouard V."/>
            <person name="Vico V."/>
            <person name="Del Fabbro C."/>
            <person name="Alaux M."/>
            <person name="Di Gaspero G."/>
            <person name="Dumas V."/>
            <person name="Felice N."/>
            <person name="Paillard S."/>
            <person name="Juman I."/>
            <person name="Moroldo M."/>
            <person name="Scalabrin S."/>
            <person name="Canaguier A."/>
            <person name="Le Clainche I."/>
            <person name="Malacrida G."/>
            <person name="Durand E."/>
            <person name="Pesole G."/>
            <person name="Laucou V."/>
            <person name="Chatelet P."/>
            <person name="Merdinoglu D."/>
            <person name="Delledonne M."/>
            <person name="Pezzotti M."/>
            <person name="Lecharny A."/>
            <person name="Scarpelli C."/>
            <person name="Artiguenave F."/>
            <person name="Pe M.E."/>
            <person name="Valle G."/>
            <person name="Morgante M."/>
            <person name="Caboche M."/>
            <person name="Adam-Blondon A.-F."/>
            <person name="Weissenbach J."/>
            <person name="Quetier F."/>
            <person name="Wincker P."/>
        </authorList>
    </citation>
    <scope>NUCLEOTIDE SEQUENCE [LARGE SCALE GENOMIC DNA]</scope>
    <source>
        <strain evidence="2">cv. Pinot noir / PN40024</strain>
    </source>
</reference>
<dbReference type="EMBL" id="FN595993">
    <property type="protein sequence ID" value="CCB55905.1"/>
    <property type="molecule type" value="Genomic_DNA"/>
</dbReference>
<accession>F6HMK0</accession>
<dbReference type="AlphaFoldDB" id="F6HMK0"/>
<evidence type="ECO:0000313" key="1">
    <source>
        <dbReference type="EMBL" id="CCB55905.1"/>
    </source>
</evidence>
<name>F6HMK0_VITVI</name>
<dbReference type="HOGENOM" id="CLU_3243240_0_0_1"/>